<evidence type="ECO:0000256" key="3">
    <source>
        <dbReference type="ARBA" id="ARBA00022630"/>
    </source>
</evidence>
<name>A0A975SKY1_9RHOO</name>
<dbReference type="EMBL" id="CP064782">
    <property type="protein sequence ID" value="QWT48235.1"/>
    <property type="molecule type" value="Genomic_DNA"/>
</dbReference>
<evidence type="ECO:0000256" key="5">
    <source>
        <dbReference type="ARBA" id="ARBA00023002"/>
    </source>
</evidence>
<evidence type="ECO:0000256" key="6">
    <source>
        <dbReference type="ARBA" id="ARBA00023033"/>
    </source>
</evidence>
<dbReference type="GO" id="GO:0004497">
    <property type="term" value="F:monooxygenase activity"/>
    <property type="evidence" value="ECO:0007669"/>
    <property type="project" value="UniProtKB-KW"/>
</dbReference>
<comment type="pathway">
    <text evidence="2">Cofactor biosynthesis; ubiquinone biosynthesis.</text>
</comment>
<dbReference type="PANTHER" id="PTHR43876:SF7">
    <property type="entry name" value="UBIQUINONE BIOSYNTHESIS MONOOXYGENASE COQ6, MITOCHONDRIAL"/>
    <property type="match status" value="1"/>
</dbReference>
<dbReference type="InterPro" id="IPR002938">
    <property type="entry name" value="FAD-bd"/>
</dbReference>
<evidence type="ECO:0000256" key="2">
    <source>
        <dbReference type="ARBA" id="ARBA00004749"/>
    </source>
</evidence>
<dbReference type="GO" id="GO:0006744">
    <property type="term" value="P:ubiquinone biosynthetic process"/>
    <property type="evidence" value="ECO:0007669"/>
    <property type="project" value="InterPro"/>
</dbReference>
<proteinExistence type="predicted"/>
<keyword evidence="3" id="KW-0285">Flavoprotein</keyword>
<dbReference type="GO" id="GO:0016705">
    <property type="term" value="F:oxidoreductase activity, acting on paired donors, with incorporation or reduction of molecular oxygen"/>
    <property type="evidence" value="ECO:0007669"/>
    <property type="project" value="InterPro"/>
</dbReference>
<dbReference type="RefSeq" id="WP_216129414.1">
    <property type="nucleotide sequence ID" value="NZ_CP064782.1"/>
</dbReference>
<dbReference type="GO" id="GO:0071949">
    <property type="term" value="F:FAD binding"/>
    <property type="evidence" value="ECO:0007669"/>
    <property type="project" value="InterPro"/>
</dbReference>
<dbReference type="InterPro" id="IPR010971">
    <property type="entry name" value="UbiH/COQ6"/>
</dbReference>
<evidence type="ECO:0000313" key="9">
    <source>
        <dbReference type="Proteomes" id="UP000683428"/>
    </source>
</evidence>
<evidence type="ECO:0000256" key="4">
    <source>
        <dbReference type="ARBA" id="ARBA00022827"/>
    </source>
</evidence>
<dbReference type="KEGG" id="aiq:Azoinq_10195"/>
<dbReference type="InterPro" id="IPR051205">
    <property type="entry name" value="UbiH/COQ6_monooxygenase"/>
</dbReference>
<accession>A0A975SKY1</accession>
<dbReference type="Proteomes" id="UP000683428">
    <property type="component" value="Chromosome"/>
</dbReference>
<keyword evidence="6 8" id="KW-0503">Monooxygenase</keyword>
<keyword evidence="9" id="KW-1185">Reference proteome</keyword>
<protein>
    <submittedName>
        <fullName evidence="8">FAD-dependent monooxygenase</fullName>
    </submittedName>
</protein>
<reference evidence="8" key="1">
    <citation type="submission" date="2020-11" db="EMBL/GenBank/DDBJ databases">
        <title>Azospira inquinata sp. nov.</title>
        <authorList>
            <person name="Moe W.M."/>
            <person name="Mikes M.C."/>
        </authorList>
    </citation>
    <scope>NUCLEOTIDE SEQUENCE</scope>
    <source>
        <strain evidence="8">Azo-3</strain>
    </source>
</reference>
<dbReference type="NCBIfam" id="TIGR01988">
    <property type="entry name" value="Ubi-OHases"/>
    <property type="match status" value="1"/>
</dbReference>
<keyword evidence="5" id="KW-0560">Oxidoreductase</keyword>
<evidence type="ECO:0000313" key="8">
    <source>
        <dbReference type="EMBL" id="QWT48235.1"/>
    </source>
</evidence>
<comment type="cofactor">
    <cofactor evidence="1">
        <name>FAD</name>
        <dbReference type="ChEBI" id="CHEBI:57692"/>
    </cofactor>
</comment>
<gene>
    <name evidence="8" type="ORF">Azoinq_10195</name>
</gene>
<dbReference type="Pfam" id="PF01494">
    <property type="entry name" value="FAD_binding_3"/>
    <property type="match status" value="1"/>
</dbReference>
<evidence type="ECO:0000256" key="1">
    <source>
        <dbReference type="ARBA" id="ARBA00001974"/>
    </source>
</evidence>
<dbReference type="AlphaFoldDB" id="A0A975SKY1"/>
<sequence>MTPEPQTSQDTPAAPREAPEIIILGAGPVGMTLALALSRGGRRVALVDKAPRGSYGGDPRALALSHGARQLLGQLDAWNTAAATPIEEIHVSQRGGFGRTLMHARDYGLPALGYVLRYGAVAQALDARLDTAPGLSLWHGHQVTRVEAQDGAMTVQLTGPTGNTILRAPLLVHGEGTPYDDPEVPVREYGQQALLAEVRIEGSHGGRAWERFTPGGPLALLPLEDGFAIVFTVREKEADSLLALDDTAFLAVLQERFGQRHRFTAVGPRSHFPLALRVRPTLVRGREVWVGNSAQTLHPVSGQGFNLGLRDAWELARRLNAGRPGDDPGEAGRLAAYAAGRRADRQGGALFTDTIVRLFSNDQPGLRLIRGLGLTALDLFPGARHFVAKRMIWGARAWP</sequence>
<organism evidence="8 9">
    <name type="scientific">Azospira inquinata</name>
    <dbReference type="NCBI Taxonomy" id="2785627"/>
    <lineage>
        <taxon>Bacteria</taxon>
        <taxon>Pseudomonadati</taxon>
        <taxon>Pseudomonadota</taxon>
        <taxon>Betaproteobacteria</taxon>
        <taxon>Rhodocyclales</taxon>
        <taxon>Rhodocyclaceae</taxon>
        <taxon>Azospira</taxon>
    </lineage>
</organism>
<keyword evidence="4" id="KW-0274">FAD</keyword>
<feature type="domain" description="FAD-binding" evidence="7">
    <location>
        <begin position="20"/>
        <end position="342"/>
    </location>
</feature>
<dbReference type="PANTHER" id="PTHR43876">
    <property type="entry name" value="UBIQUINONE BIOSYNTHESIS MONOOXYGENASE COQ6, MITOCHONDRIAL"/>
    <property type="match status" value="1"/>
</dbReference>
<evidence type="ECO:0000259" key="7">
    <source>
        <dbReference type="Pfam" id="PF01494"/>
    </source>
</evidence>